<evidence type="ECO:0000313" key="6">
    <source>
        <dbReference type="EMBL" id="NIK62437.1"/>
    </source>
</evidence>
<reference evidence="6 7" key="1">
    <citation type="submission" date="2020-03" db="EMBL/GenBank/DDBJ databases">
        <title>Sequencing the genomes of 1000 actinobacteria strains.</title>
        <authorList>
            <person name="Klenk H.-P."/>
        </authorList>
    </citation>
    <scope>NUCLEOTIDE SEQUENCE [LARGE SCALE GENOMIC DNA]</scope>
    <source>
        <strain evidence="6 7">DSM 45490</strain>
    </source>
</reference>
<evidence type="ECO:0000256" key="1">
    <source>
        <dbReference type="ARBA" id="ARBA00004141"/>
    </source>
</evidence>
<dbReference type="InterPro" id="IPR032808">
    <property type="entry name" value="DoxX"/>
</dbReference>
<dbReference type="RefSeq" id="WP_202891488.1">
    <property type="nucleotide sequence ID" value="NZ_JAASRO010000001.1"/>
</dbReference>
<organism evidence="6 7">
    <name type="scientific">Kribbella shirazensis</name>
    <dbReference type="NCBI Taxonomy" id="1105143"/>
    <lineage>
        <taxon>Bacteria</taxon>
        <taxon>Bacillati</taxon>
        <taxon>Actinomycetota</taxon>
        <taxon>Actinomycetes</taxon>
        <taxon>Propionibacteriales</taxon>
        <taxon>Kribbellaceae</taxon>
        <taxon>Kribbella</taxon>
    </lineage>
</organism>
<comment type="caution">
    <text evidence="6">The sequence shown here is derived from an EMBL/GenBank/DDBJ whole genome shotgun (WGS) entry which is preliminary data.</text>
</comment>
<dbReference type="Proteomes" id="UP000555407">
    <property type="component" value="Unassembled WGS sequence"/>
</dbReference>
<keyword evidence="7" id="KW-1185">Reference proteome</keyword>
<feature type="transmembrane region" description="Helical" evidence="5">
    <location>
        <begin position="55"/>
        <end position="73"/>
    </location>
</feature>
<feature type="transmembrane region" description="Helical" evidence="5">
    <location>
        <begin position="16"/>
        <end position="35"/>
    </location>
</feature>
<feature type="transmembrane region" description="Helical" evidence="5">
    <location>
        <begin position="107"/>
        <end position="128"/>
    </location>
</feature>
<evidence type="ECO:0000256" key="4">
    <source>
        <dbReference type="ARBA" id="ARBA00023136"/>
    </source>
</evidence>
<gene>
    <name evidence="6" type="ORF">BJY22_008154</name>
</gene>
<evidence type="ECO:0000313" key="7">
    <source>
        <dbReference type="Proteomes" id="UP000555407"/>
    </source>
</evidence>
<evidence type="ECO:0000256" key="3">
    <source>
        <dbReference type="ARBA" id="ARBA00022989"/>
    </source>
</evidence>
<keyword evidence="4 5" id="KW-0472">Membrane</keyword>
<evidence type="ECO:0000256" key="2">
    <source>
        <dbReference type="ARBA" id="ARBA00022692"/>
    </source>
</evidence>
<comment type="subcellular location">
    <subcellularLocation>
        <location evidence="1">Membrane</location>
        <topology evidence="1">Multi-pass membrane protein</topology>
    </subcellularLocation>
</comment>
<dbReference type="AlphaFoldDB" id="A0A7X5VL59"/>
<feature type="transmembrane region" description="Helical" evidence="5">
    <location>
        <begin position="80"/>
        <end position="101"/>
    </location>
</feature>
<keyword evidence="2 5" id="KW-0812">Transmembrane</keyword>
<protein>
    <submittedName>
        <fullName evidence="6">Putative membrane protein YphA (DoxX/SURF4 family)</fullName>
    </submittedName>
</protein>
<name>A0A7X5VL59_9ACTN</name>
<accession>A0A7X5VL59</accession>
<proteinExistence type="predicted"/>
<sequence>MSTTMTTTRRVRPGTVALWAVQVVLAALFVMAGLPKLSGGQIMVDLFDAVGAGQWLRYVVGVLEVAGAIGLLIPRLCGLAALGLSGLMAGAAITNIFALGASPGIPLGYLLVAAVIAWFRRASIRAAVDSVLRSEVRR</sequence>
<dbReference type="Pfam" id="PF13564">
    <property type="entry name" value="DoxX_2"/>
    <property type="match status" value="1"/>
</dbReference>
<dbReference type="GO" id="GO:0016020">
    <property type="term" value="C:membrane"/>
    <property type="evidence" value="ECO:0007669"/>
    <property type="project" value="UniProtKB-SubCell"/>
</dbReference>
<keyword evidence="3 5" id="KW-1133">Transmembrane helix</keyword>
<evidence type="ECO:0000256" key="5">
    <source>
        <dbReference type="SAM" id="Phobius"/>
    </source>
</evidence>
<dbReference type="EMBL" id="JAASRO010000001">
    <property type="protein sequence ID" value="NIK62437.1"/>
    <property type="molecule type" value="Genomic_DNA"/>
</dbReference>